<dbReference type="Gene3D" id="3.40.50.1580">
    <property type="entry name" value="Nucleoside phosphorylase domain"/>
    <property type="match status" value="1"/>
</dbReference>
<dbReference type="GO" id="GO:0003824">
    <property type="term" value="F:catalytic activity"/>
    <property type="evidence" value="ECO:0007669"/>
    <property type="project" value="InterPro"/>
</dbReference>
<feature type="domain" description="Nucleoside phosphorylase" evidence="1">
    <location>
        <begin position="47"/>
        <end position="168"/>
    </location>
</feature>
<dbReference type="Gene3D" id="3.40.50.300">
    <property type="entry name" value="P-loop containing nucleotide triphosphate hydrolases"/>
    <property type="match status" value="1"/>
</dbReference>
<dbReference type="SUPFAM" id="SSF52540">
    <property type="entry name" value="P-loop containing nucleoside triphosphate hydrolases"/>
    <property type="match status" value="1"/>
</dbReference>
<dbReference type="GO" id="GO:0009116">
    <property type="term" value="P:nucleoside metabolic process"/>
    <property type="evidence" value="ECO:0007669"/>
    <property type="project" value="InterPro"/>
</dbReference>
<dbReference type="EMBL" id="JAQHRD010000006">
    <property type="protein sequence ID" value="KAJ6440010.1"/>
    <property type="molecule type" value="Genomic_DNA"/>
</dbReference>
<dbReference type="InterPro" id="IPR027417">
    <property type="entry name" value="P-loop_NTPase"/>
</dbReference>
<protein>
    <submittedName>
        <fullName evidence="2">Alternative NADH-dehydrogenase</fullName>
    </submittedName>
</protein>
<evidence type="ECO:0000313" key="2">
    <source>
        <dbReference type="EMBL" id="KAJ6440010.1"/>
    </source>
</evidence>
<sequence>MDFGPSADIPDALVVDAVFSSYSLLTMAARTVPSPPARPTSRHSFEIAIVCALTLEADAVDALFDVHWDDDGSTFDKPPGDPNAYSIGAIGRHNVVLAHMPGMGKVNAAIVATNCRASFPNIRLAIVVGICGIVPLGPHKEEIILGDVVISDGVVEYDLCRRLAGSINPKDILSNSLRRPDVAIRTAMTELKSSQCRTQLSMDMANHLDNLRSEPLLGAVYPGVEHDRLFDATYQHASDGKEPGEQLGCDGTLIPRERLRADGGQAPQPAVHFGLVASGDSVMKSGEHRDAIAAKDGIIAFEMEGAGAWDVFPCVVIKGARLYEGISQSLGAFIVYRMPAGPFFLVPYPQNEAFIGRDEILTKLKIRLSPSPSRPRISLFGLGGIGKTQIAIAYTYWLHEKFPEASLFWVHGSSAQRFRQAYASIAQDCHVPGCDNPNADVLTLVKSWLERLTHPWLLVVDSADDRRVFYTTRDAGNESDGDNTTQDGGFARFLPESSHGSVLITTRNKQVGVLLIKNRDVVEVGRMEEHEAESLVHTSLDGIEVNTDEVRRLTSQLEFLPLALVQAAAYIRMNSMELSSYLHLIEKSDQNLLDLLSKEFDPIGRDSVAPHAVAATWMRSLKQIEGQSAKAAQCLFLLCSFERESISVRRLSQLCKSPQGEATVDAGQEDFAGDVQIEEALGLLKAYSFISAEKDGSVMVHRLVHLIARKWLREEDTSSRVARQVRRCLEGRQQDLPGPAQRNTISILAAGNKTANNDDMTYDEVNESTGYTASVPLVTD</sequence>
<organism evidence="2 3">
    <name type="scientific">Purpureocillium lavendulum</name>
    <dbReference type="NCBI Taxonomy" id="1247861"/>
    <lineage>
        <taxon>Eukaryota</taxon>
        <taxon>Fungi</taxon>
        <taxon>Dikarya</taxon>
        <taxon>Ascomycota</taxon>
        <taxon>Pezizomycotina</taxon>
        <taxon>Sordariomycetes</taxon>
        <taxon>Hypocreomycetidae</taxon>
        <taxon>Hypocreales</taxon>
        <taxon>Ophiocordycipitaceae</taxon>
        <taxon>Purpureocillium</taxon>
    </lineage>
</organism>
<comment type="caution">
    <text evidence="2">The sequence shown here is derived from an EMBL/GenBank/DDBJ whole genome shotgun (WGS) entry which is preliminary data.</text>
</comment>
<name>A0AB34FP99_9HYPO</name>
<dbReference type="InterPro" id="IPR053137">
    <property type="entry name" value="NLR-like"/>
</dbReference>
<evidence type="ECO:0000313" key="3">
    <source>
        <dbReference type="Proteomes" id="UP001163105"/>
    </source>
</evidence>
<evidence type="ECO:0000259" key="1">
    <source>
        <dbReference type="Pfam" id="PF01048"/>
    </source>
</evidence>
<proteinExistence type="predicted"/>
<accession>A0AB34FP99</accession>
<dbReference type="InterPro" id="IPR000845">
    <property type="entry name" value="Nucleoside_phosphorylase_d"/>
</dbReference>
<dbReference type="PANTHER" id="PTHR46082:SF6">
    <property type="entry name" value="AAA+ ATPASE DOMAIN-CONTAINING PROTEIN-RELATED"/>
    <property type="match status" value="1"/>
</dbReference>
<dbReference type="Pfam" id="PF01048">
    <property type="entry name" value="PNP_UDP_1"/>
    <property type="match status" value="1"/>
</dbReference>
<dbReference type="PANTHER" id="PTHR46082">
    <property type="entry name" value="ATP/GTP-BINDING PROTEIN-RELATED"/>
    <property type="match status" value="1"/>
</dbReference>
<dbReference type="InterPro" id="IPR035994">
    <property type="entry name" value="Nucleoside_phosphorylase_sf"/>
</dbReference>
<dbReference type="AlphaFoldDB" id="A0AB34FP99"/>
<dbReference type="SUPFAM" id="SSF53167">
    <property type="entry name" value="Purine and uridine phosphorylases"/>
    <property type="match status" value="1"/>
</dbReference>
<reference evidence="2" key="1">
    <citation type="submission" date="2023-01" db="EMBL/GenBank/DDBJ databases">
        <title>The growth and conidiation of Purpureocillium lavendulum are regulated by nitrogen source and histone H3K14 acetylation.</title>
        <authorList>
            <person name="Tang P."/>
            <person name="Han J."/>
            <person name="Zhang C."/>
            <person name="Tang P."/>
            <person name="Qi F."/>
            <person name="Zhang K."/>
            <person name="Liang L."/>
        </authorList>
    </citation>
    <scope>NUCLEOTIDE SEQUENCE</scope>
    <source>
        <strain evidence="2">YMF1.00683</strain>
    </source>
</reference>
<keyword evidence="3" id="KW-1185">Reference proteome</keyword>
<dbReference type="Proteomes" id="UP001163105">
    <property type="component" value="Unassembled WGS sequence"/>
</dbReference>
<gene>
    <name evidence="2" type="ORF">O9K51_07901</name>
</gene>